<keyword evidence="2" id="KW-1185">Reference proteome</keyword>
<evidence type="ECO:0000313" key="1">
    <source>
        <dbReference type="EMBL" id="KAK7267221.1"/>
    </source>
</evidence>
<evidence type="ECO:0000313" key="2">
    <source>
        <dbReference type="Proteomes" id="UP001372338"/>
    </source>
</evidence>
<proteinExistence type="predicted"/>
<dbReference type="EMBL" id="JAYWIO010000004">
    <property type="protein sequence ID" value="KAK7267221.1"/>
    <property type="molecule type" value="Genomic_DNA"/>
</dbReference>
<protein>
    <submittedName>
        <fullName evidence="1">Uncharacterized protein</fullName>
    </submittedName>
</protein>
<gene>
    <name evidence="1" type="ORF">RIF29_19886</name>
</gene>
<dbReference type="Proteomes" id="UP001372338">
    <property type="component" value="Unassembled WGS sequence"/>
</dbReference>
<name>A0AAN9IBU7_CROPI</name>
<organism evidence="1 2">
    <name type="scientific">Crotalaria pallida</name>
    <name type="common">Smooth rattlebox</name>
    <name type="synonym">Crotalaria striata</name>
    <dbReference type="NCBI Taxonomy" id="3830"/>
    <lineage>
        <taxon>Eukaryota</taxon>
        <taxon>Viridiplantae</taxon>
        <taxon>Streptophyta</taxon>
        <taxon>Embryophyta</taxon>
        <taxon>Tracheophyta</taxon>
        <taxon>Spermatophyta</taxon>
        <taxon>Magnoliopsida</taxon>
        <taxon>eudicotyledons</taxon>
        <taxon>Gunneridae</taxon>
        <taxon>Pentapetalae</taxon>
        <taxon>rosids</taxon>
        <taxon>fabids</taxon>
        <taxon>Fabales</taxon>
        <taxon>Fabaceae</taxon>
        <taxon>Papilionoideae</taxon>
        <taxon>50 kb inversion clade</taxon>
        <taxon>genistoids sensu lato</taxon>
        <taxon>core genistoids</taxon>
        <taxon>Crotalarieae</taxon>
        <taxon>Crotalaria</taxon>
    </lineage>
</organism>
<reference evidence="1 2" key="1">
    <citation type="submission" date="2024-01" db="EMBL/GenBank/DDBJ databases">
        <title>The genomes of 5 underutilized Papilionoideae crops provide insights into root nodulation and disease resistanc.</title>
        <authorList>
            <person name="Yuan L."/>
        </authorList>
    </citation>
    <scope>NUCLEOTIDE SEQUENCE [LARGE SCALE GENOMIC DNA]</scope>
    <source>
        <strain evidence="1">ZHUSHIDOU_FW_LH</strain>
        <tissue evidence="1">Leaf</tissue>
    </source>
</reference>
<dbReference type="AlphaFoldDB" id="A0AAN9IBU7"/>
<sequence>MLTRCSIIKRKISHTLARSLPDPQPQRPKPLPLFSPLCNCLFSLLTASSFSLALSLYLSPQIPITPFPSPHLTCIQTIPSYHNSFLSSDLSSQLIN</sequence>
<comment type="caution">
    <text evidence="1">The sequence shown here is derived from an EMBL/GenBank/DDBJ whole genome shotgun (WGS) entry which is preliminary data.</text>
</comment>
<accession>A0AAN9IBU7</accession>